<name>A0A1U7J287_9CYAN</name>
<accession>A0A1U7J287</accession>
<dbReference type="AlphaFoldDB" id="A0A1U7J287"/>
<proteinExistence type="predicted"/>
<keyword evidence="2" id="KW-1185">Reference proteome</keyword>
<dbReference type="RefSeq" id="WP_073609798.1">
    <property type="nucleotide sequence ID" value="NZ_MRCG01000014.1"/>
</dbReference>
<comment type="caution">
    <text evidence="1">The sequence shown here is derived from an EMBL/GenBank/DDBJ whole genome shotgun (WGS) entry which is preliminary data.</text>
</comment>
<gene>
    <name evidence="1" type="ORF">NIES30_17890</name>
</gene>
<sequence length="77" mass="8970">MASSDVGQIFNTFHHLLKDLEPFVDVKEMRLTFDKDGQAFLVAPDFSEPIQADPRIHRLVREEMHQIIAKHRSIRAE</sequence>
<dbReference type="EMBL" id="MRCG01000014">
    <property type="protein sequence ID" value="OKH46166.1"/>
    <property type="molecule type" value="Genomic_DNA"/>
</dbReference>
<dbReference type="OrthoDB" id="515474at2"/>
<organism evidence="1 2">
    <name type="scientific">Phormidium tenue NIES-30</name>
    <dbReference type="NCBI Taxonomy" id="549789"/>
    <lineage>
        <taxon>Bacteria</taxon>
        <taxon>Bacillati</taxon>
        <taxon>Cyanobacteriota</taxon>
        <taxon>Cyanophyceae</taxon>
        <taxon>Oscillatoriophycideae</taxon>
        <taxon>Oscillatoriales</taxon>
        <taxon>Oscillatoriaceae</taxon>
        <taxon>Phormidium</taxon>
    </lineage>
</organism>
<evidence type="ECO:0000313" key="1">
    <source>
        <dbReference type="EMBL" id="OKH46166.1"/>
    </source>
</evidence>
<protein>
    <submittedName>
        <fullName evidence="1">Uncharacterized protein</fullName>
    </submittedName>
</protein>
<dbReference type="Proteomes" id="UP000185557">
    <property type="component" value="Unassembled WGS sequence"/>
</dbReference>
<reference evidence="1 2" key="1">
    <citation type="submission" date="2016-11" db="EMBL/GenBank/DDBJ databases">
        <title>Draft Genome Sequences of Nine Cyanobacterial Strains from Diverse Habitats.</title>
        <authorList>
            <person name="Zhu T."/>
            <person name="Hou S."/>
            <person name="Lu X."/>
            <person name="Hess W.R."/>
        </authorList>
    </citation>
    <scope>NUCLEOTIDE SEQUENCE [LARGE SCALE GENOMIC DNA]</scope>
    <source>
        <strain evidence="1 2">NIES-30</strain>
    </source>
</reference>
<evidence type="ECO:0000313" key="2">
    <source>
        <dbReference type="Proteomes" id="UP000185557"/>
    </source>
</evidence>